<reference evidence="5 6" key="1">
    <citation type="submission" date="2023-08" db="EMBL/GenBank/DDBJ databases">
        <title>Draft genome sequence of Algoriphagus taiwanensis.</title>
        <authorList>
            <person name="Takatani N."/>
            <person name="Hosokawa M."/>
            <person name="Sawabe T."/>
        </authorList>
    </citation>
    <scope>NUCLEOTIDE SEQUENCE [LARGE SCALE GENOMIC DNA]</scope>
    <source>
        <strain evidence="5 6">JCM 19755</strain>
    </source>
</reference>
<evidence type="ECO:0000313" key="6">
    <source>
        <dbReference type="Proteomes" id="UP001307705"/>
    </source>
</evidence>
<dbReference type="Pfam" id="PF04107">
    <property type="entry name" value="GCS2"/>
    <property type="match status" value="1"/>
</dbReference>
<dbReference type="Proteomes" id="UP001307705">
    <property type="component" value="Unassembled WGS sequence"/>
</dbReference>
<dbReference type="Gene3D" id="3.30.590.20">
    <property type="match status" value="1"/>
</dbReference>
<dbReference type="InterPro" id="IPR014746">
    <property type="entry name" value="Gln_synth/guanido_kin_cat_dom"/>
</dbReference>
<dbReference type="EMBL" id="BTPE01000010">
    <property type="protein sequence ID" value="GMQ34578.1"/>
    <property type="molecule type" value="Genomic_DNA"/>
</dbReference>
<dbReference type="InterPro" id="IPR035434">
    <property type="entry name" value="GCL_bact_plant"/>
</dbReference>
<protein>
    <recommendedName>
        <fullName evidence="1">glutamate--cysteine ligase</fullName>
        <ecNumber evidence="1">6.3.2.2</ecNumber>
    </recommendedName>
</protein>
<dbReference type="PANTHER" id="PTHR34378">
    <property type="entry name" value="GLUTAMATE--CYSTEINE LIGASE, CHLOROPLASTIC"/>
    <property type="match status" value="1"/>
</dbReference>
<keyword evidence="3" id="KW-0547">Nucleotide-binding</keyword>
<evidence type="ECO:0000256" key="4">
    <source>
        <dbReference type="ARBA" id="ARBA00022840"/>
    </source>
</evidence>
<dbReference type="InterPro" id="IPR006336">
    <property type="entry name" value="GCS2"/>
</dbReference>
<keyword evidence="2" id="KW-0436">Ligase</keyword>
<dbReference type="EC" id="6.3.2.2" evidence="1"/>
<comment type="caution">
    <text evidence="5">The sequence shown here is derived from an EMBL/GenBank/DDBJ whole genome shotgun (WGS) entry which is preliminary data.</text>
</comment>
<sequence>MKPKPIKTSLNFLIMLDSNFSPMTKEECLEDLRERLFSPKSSSAVALDSPGKVGLEQEAFAFVKDSQTGQPIRPTSLYEGASPLARLLGEKCQNRGGKAHFFGTKDSPKIDKISFASGDNFQFEPGGQVEIATAPYSSLIELEQNLKKMQGILEEIQEENPVTFAQIGTHPYFTGEEIGLQLPKPRYRHLQSYFNSLHPAGQQMMLQTCSQHINLDLGEKEETQLLRIGVAQGICPLLSAIFANSPILERKNSGKKSLRSTLWKNLDSKRTGFWIPEKEIHSKEAWIEAYSKMAFNAPLLNVKGIDDCWFGGPFTWAYWLENEIEGRKPTFFDWENHLSLLFPQVRMKGFLEVRATDALSRNWQIVPAAFLSGIIYSSKSLEATWEILAPKIHKLDLLCQQASDGLKEDEIFRMAGEIFQVAGDGLQSLPETFRSDSQIQLLESFFEHFTAKRRTPADDLLEKLSLNKPLIY</sequence>
<evidence type="ECO:0000256" key="3">
    <source>
        <dbReference type="ARBA" id="ARBA00022741"/>
    </source>
</evidence>
<organism evidence="5 6">
    <name type="scientific">Algoriphagus taiwanensis</name>
    <dbReference type="NCBI Taxonomy" id="1445656"/>
    <lineage>
        <taxon>Bacteria</taxon>
        <taxon>Pseudomonadati</taxon>
        <taxon>Bacteroidota</taxon>
        <taxon>Cytophagia</taxon>
        <taxon>Cytophagales</taxon>
        <taxon>Cyclobacteriaceae</taxon>
        <taxon>Algoriphagus</taxon>
    </lineage>
</organism>
<dbReference type="SUPFAM" id="SSF55931">
    <property type="entry name" value="Glutamine synthetase/guanido kinase"/>
    <property type="match status" value="1"/>
</dbReference>
<name>A0ABQ6Q3D4_9BACT</name>
<dbReference type="PANTHER" id="PTHR34378:SF1">
    <property type="entry name" value="GLUTAMATE--CYSTEINE LIGASE, CHLOROPLASTIC"/>
    <property type="match status" value="1"/>
</dbReference>
<evidence type="ECO:0000256" key="1">
    <source>
        <dbReference type="ARBA" id="ARBA00012220"/>
    </source>
</evidence>
<evidence type="ECO:0000313" key="5">
    <source>
        <dbReference type="EMBL" id="GMQ34578.1"/>
    </source>
</evidence>
<keyword evidence="6" id="KW-1185">Reference proteome</keyword>
<keyword evidence="4" id="KW-0067">ATP-binding</keyword>
<evidence type="ECO:0000256" key="2">
    <source>
        <dbReference type="ARBA" id="ARBA00022598"/>
    </source>
</evidence>
<accession>A0ABQ6Q3D4</accession>
<gene>
    <name evidence="5" type="ORF">Ataiwa_28510</name>
</gene>
<proteinExistence type="predicted"/>